<keyword evidence="1" id="KW-1133">Transmembrane helix</keyword>
<dbReference type="AlphaFoldDB" id="A0A1H7C246"/>
<feature type="transmembrane region" description="Helical" evidence="1">
    <location>
        <begin position="88"/>
        <end position="107"/>
    </location>
</feature>
<organism evidence="2 3">
    <name type="scientific">Propionispira arboris</name>
    <dbReference type="NCBI Taxonomy" id="84035"/>
    <lineage>
        <taxon>Bacteria</taxon>
        <taxon>Bacillati</taxon>
        <taxon>Bacillota</taxon>
        <taxon>Negativicutes</taxon>
        <taxon>Selenomonadales</taxon>
        <taxon>Selenomonadaceae</taxon>
        <taxon>Propionispira</taxon>
    </lineage>
</organism>
<reference evidence="2 3" key="1">
    <citation type="submission" date="2016-10" db="EMBL/GenBank/DDBJ databases">
        <authorList>
            <person name="de Groot N.N."/>
        </authorList>
    </citation>
    <scope>NUCLEOTIDE SEQUENCE [LARGE SCALE GENOMIC DNA]</scope>
    <source>
        <strain evidence="2 3">DSM 2179</strain>
    </source>
</reference>
<feature type="transmembrane region" description="Helical" evidence="1">
    <location>
        <begin position="347"/>
        <end position="365"/>
    </location>
</feature>
<proteinExistence type="predicted"/>
<dbReference type="STRING" id="84035.SAMN05660742_11911"/>
<feature type="transmembrane region" description="Helical" evidence="1">
    <location>
        <begin position="224"/>
        <end position="245"/>
    </location>
</feature>
<keyword evidence="1" id="KW-0472">Membrane</keyword>
<dbReference type="Proteomes" id="UP000199662">
    <property type="component" value="Unassembled WGS sequence"/>
</dbReference>
<feature type="transmembrane region" description="Helical" evidence="1">
    <location>
        <begin position="257"/>
        <end position="277"/>
    </location>
</feature>
<keyword evidence="1" id="KW-0812">Transmembrane</keyword>
<feature type="transmembrane region" description="Helical" evidence="1">
    <location>
        <begin position="322"/>
        <end position="340"/>
    </location>
</feature>
<dbReference type="Pfam" id="PF13687">
    <property type="entry name" value="DUF4153"/>
    <property type="match status" value="1"/>
</dbReference>
<keyword evidence="3" id="KW-1185">Reference proteome</keyword>
<dbReference type="EMBL" id="FNZK01000019">
    <property type="protein sequence ID" value="SEJ83751.1"/>
    <property type="molecule type" value="Genomic_DNA"/>
</dbReference>
<dbReference type="InterPro" id="IPR025291">
    <property type="entry name" value="DUF4153"/>
</dbReference>
<gene>
    <name evidence="2" type="ORF">SAMN05660742_11911</name>
</gene>
<evidence type="ECO:0000313" key="3">
    <source>
        <dbReference type="Proteomes" id="UP000199662"/>
    </source>
</evidence>
<feature type="transmembrane region" description="Helical" evidence="1">
    <location>
        <begin position="155"/>
        <end position="178"/>
    </location>
</feature>
<name>A0A1H7C246_9FIRM</name>
<feature type="transmembrane region" description="Helical" evidence="1">
    <location>
        <begin position="113"/>
        <end position="135"/>
    </location>
</feature>
<evidence type="ECO:0008006" key="4">
    <source>
        <dbReference type="Google" id="ProtNLM"/>
    </source>
</evidence>
<feature type="transmembrane region" description="Helical" evidence="1">
    <location>
        <begin position="25"/>
        <end position="43"/>
    </location>
</feature>
<feature type="transmembrane region" description="Helical" evidence="1">
    <location>
        <begin position="55"/>
        <end position="76"/>
    </location>
</feature>
<feature type="transmembrane region" description="Helical" evidence="1">
    <location>
        <begin position="184"/>
        <end position="203"/>
    </location>
</feature>
<dbReference type="RefSeq" id="WP_091834085.1">
    <property type="nucleotide sequence ID" value="NZ_FNZK01000019.1"/>
</dbReference>
<accession>A0A1H7C246</accession>
<evidence type="ECO:0000256" key="1">
    <source>
        <dbReference type="SAM" id="Phobius"/>
    </source>
</evidence>
<protein>
    <recommendedName>
        <fullName evidence="4">DUF4153 domain-containing protein</fullName>
    </recommendedName>
</protein>
<sequence>MLEKIISFCQGLVAKFIASSKRFPVTILLSTAIAVILGVEQHMLSALTEENRNLLQHLCMILGLAIPVSLSIKVFFERRPSLTNREKCMIYGIAIGGLWLYYAFLLADLQITAWIRYTAVTISFYCMFLLIPYFYKKDNYELYIVHLVTRFFVTYLYSVILYAGLAAILEMIHVLFLITVSFEAYFDIGLLITGIFAPVFFLGDIPKQDKELSISSYPKVLKVLLLYIIMPLIVAYSTTLYIYFAKILIQMEWPAGIVTNLVIWYSLLGVTVMFAIFPMCHTSSWANKFIKVFPIVVLPLLAMMFLSLGMRVNAYGITENRYFVFLTGLWLVSSMIYFITHKTPRNIVLPISLAILSLLSVMGPWSCFSVSTTSQSMRLEKIISKYDMIENGKISKMNPEITVDDKKEITNILYYFNSYHKLDEVKILPQNFKIGEFKTVFGFSPTDNNGLNGNAAKYFNHVMQEQEKVASINGFDYLFELSTINSQIEKPEIPISVVCTGKDSEVKILENGQVIYAKKINDIAQKIHTANQTNSVKKTEDMMVTDENENVKVIYFVKSISGTDDEGVINTQSLDCSLLVKMKNH</sequence>
<evidence type="ECO:0000313" key="2">
    <source>
        <dbReference type="EMBL" id="SEJ83751.1"/>
    </source>
</evidence>
<feature type="transmembrane region" description="Helical" evidence="1">
    <location>
        <begin position="289"/>
        <end position="310"/>
    </location>
</feature>